<sequence length="388" mass="45608">MSQHDDKNVCTDDDLHTLYFLSIKIFEHKLFVVMNSVFLAVYATALLANTYFFFKEFNTEFFNQYISVYMGVLASVIIYATLLWKQPILKKFEEFCRPLAFQRINTTKKTNKRIKKESKHIVRFIKFHLTFVLISACILIPVGRQRKFQFIIIFFHDYCHLYVFEALYLLSYPITGYMFVRLAYALLYFVSHLKFQVYKILDIMEQVSVEYDYQSDNELLECDEYQKIVKARLLLVITKLTQLARIADLASMITAQLLPPFTISAVLMGLSIMNLFFIRNILGYWSYLQVFLWSIGSASTLIMYAHCGQEFENNTEKVFDAIYNTRWTSFNKSNRKTILTTMIIFQEPKSLRFTDALSCNYELGVRISKAIYSFAAIMARLSNSQEIR</sequence>
<feature type="transmembrane region" description="Helical" evidence="10">
    <location>
        <begin position="121"/>
        <end position="142"/>
    </location>
</feature>
<comment type="caution">
    <text evidence="10">Lacks conserved residue(s) required for the propagation of feature annotation.</text>
</comment>
<protein>
    <recommendedName>
        <fullName evidence="10">Odorant receptor</fullName>
    </recommendedName>
</protein>
<dbReference type="InterPro" id="IPR004117">
    <property type="entry name" value="7tm6_olfct_rcpt"/>
</dbReference>
<evidence type="ECO:0000256" key="1">
    <source>
        <dbReference type="ARBA" id="ARBA00004651"/>
    </source>
</evidence>
<evidence type="ECO:0000256" key="2">
    <source>
        <dbReference type="ARBA" id="ARBA00022475"/>
    </source>
</evidence>
<comment type="similarity">
    <text evidence="10">Belongs to the insect chemoreceptor superfamily. Heteromeric odorant receptor channel (TC 1.A.69) family.</text>
</comment>
<name>A0AA38IRM8_9CUCU</name>
<feature type="transmembrane region" description="Helical" evidence="10">
    <location>
        <begin position="66"/>
        <end position="84"/>
    </location>
</feature>
<comment type="caution">
    <text evidence="11">The sequence shown here is derived from an EMBL/GenBank/DDBJ whole genome shotgun (WGS) entry which is preliminary data.</text>
</comment>
<keyword evidence="3 10" id="KW-0716">Sensory transduction</keyword>
<comment type="subcellular location">
    <subcellularLocation>
        <location evidence="1 10">Cell membrane</location>
        <topology evidence="1 10">Multi-pass membrane protein</topology>
    </subcellularLocation>
</comment>
<evidence type="ECO:0000256" key="4">
    <source>
        <dbReference type="ARBA" id="ARBA00022692"/>
    </source>
</evidence>
<evidence type="ECO:0000313" key="11">
    <source>
        <dbReference type="EMBL" id="KAJ3659884.1"/>
    </source>
</evidence>
<dbReference type="EMBL" id="JALNTZ010000003">
    <property type="protein sequence ID" value="KAJ3659884.1"/>
    <property type="molecule type" value="Genomic_DNA"/>
</dbReference>
<feature type="transmembrane region" description="Helical" evidence="10">
    <location>
        <begin position="284"/>
        <end position="305"/>
    </location>
</feature>
<evidence type="ECO:0000256" key="8">
    <source>
        <dbReference type="ARBA" id="ARBA00023170"/>
    </source>
</evidence>
<evidence type="ECO:0000256" key="5">
    <source>
        <dbReference type="ARBA" id="ARBA00022725"/>
    </source>
</evidence>
<accession>A0AA38IRM8</accession>
<feature type="transmembrane region" description="Helical" evidence="10">
    <location>
        <begin position="30"/>
        <end position="54"/>
    </location>
</feature>
<dbReference type="GO" id="GO:0005886">
    <property type="term" value="C:plasma membrane"/>
    <property type="evidence" value="ECO:0007669"/>
    <property type="project" value="UniProtKB-SubCell"/>
</dbReference>
<proteinExistence type="inferred from homology"/>
<feature type="transmembrane region" description="Helical" evidence="10">
    <location>
        <begin position="257"/>
        <end position="277"/>
    </location>
</feature>
<keyword evidence="8 10" id="KW-0675">Receptor</keyword>
<keyword evidence="4 10" id="KW-0812">Transmembrane</keyword>
<reference evidence="11" key="1">
    <citation type="journal article" date="2023" name="G3 (Bethesda)">
        <title>Whole genome assemblies of Zophobas morio and Tenebrio molitor.</title>
        <authorList>
            <person name="Kaur S."/>
            <person name="Stinson S.A."/>
            <person name="diCenzo G.C."/>
        </authorList>
    </citation>
    <scope>NUCLEOTIDE SEQUENCE</scope>
    <source>
        <strain evidence="11">QUZm001</strain>
    </source>
</reference>
<keyword evidence="2" id="KW-1003">Cell membrane</keyword>
<dbReference type="GO" id="GO:0005549">
    <property type="term" value="F:odorant binding"/>
    <property type="evidence" value="ECO:0007669"/>
    <property type="project" value="InterPro"/>
</dbReference>
<evidence type="ECO:0000256" key="10">
    <source>
        <dbReference type="RuleBase" id="RU351113"/>
    </source>
</evidence>
<keyword evidence="12" id="KW-1185">Reference proteome</keyword>
<dbReference type="GO" id="GO:0004984">
    <property type="term" value="F:olfactory receptor activity"/>
    <property type="evidence" value="ECO:0007669"/>
    <property type="project" value="InterPro"/>
</dbReference>
<keyword evidence="6 10" id="KW-1133">Transmembrane helix</keyword>
<keyword evidence="5 10" id="KW-0552">Olfaction</keyword>
<keyword evidence="9 10" id="KW-0807">Transducer</keyword>
<gene>
    <name evidence="11" type="ORF">Zmor_011547</name>
</gene>
<organism evidence="11 12">
    <name type="scientific">Zophobas morio</name>
    <dbReference type="NCBI Taxonomy" id="2755281"/>
    <lineage>
        <taxon>Eukaryota</taxon>
        <taxon>Metazoa</taxon>
        <taxon>Ecdysozoa</taxon>
        <taxon>Arthropoda</taxon>
        <taxon>Hexapoda</taxon>
        <taxon>Insecta</taxon>
        <taxon>Pterygota</taxon>
        <taxon>Neoptera</taxon>
        <taxon>Endopterygota</taxon>
        <taxon>Coleoptera</taxon>
        <taxon>Polyphaga</taxon>
        <taxon>Cucujiformia</taxon>
        <taxon>Tenebrionidae</taxon>
        <taxon>Zophobas</taxon>
    </lineage>
</organism>
<evidence type="ECO:0000256" key="3">
    <source>
        <dbReference type="ARBA" id="ARBA00022606"/>
    </source>
</evidence>
<evidence type="ECO:0000313" key="12">
    <source>
        <dbReference type="Proteomes" id="UP001168821"/>
    </source>
</evidence>
<dbReference type="GO" id="GO:0007165">
    <property type="term" value="P:signal transduction"/>
    <property type="evidence" value="ECO:0007669"/>
    <property type="project" value="UniProtKB-KW"/>
</dbReference>
<dbReference type="Proteomes" id="UP001168821">
    <property type="component" value="Unassembled WGS sequence"/>
</dbReference>
<keyword evidence="7 10" id="KW-0472">Membrane</keyword>
<dbReference type="AlphaFoldDB" id="A0AA38IRM8"/>
<dbReference type="Pfam" id="PF02949">
    <property type="entry name" value="7tm_6"/>
    <property type="match status" value="1"/>
</dbReference>
<evidence type="ECO:0000256" key="9">
    <source>
        <dbReference type="ARBA" id="ARBA00023224"/>
    </source>
</evidence>
<dbReference type="PANTHER" id="PTHR21137">
    <property type="entry name" value="ODORANT RECEPTOR"/>
    <property type="match status" value="1"/>
</dbReference>
<evidence type="ECO:0000256" key="7">
    <source>
        <dbReference type="ARBA" id="ARBA00023136"/>
    </source>
</evidence>
<evidence type="ECO:0000256" key="6">
    <source>
        <dbReference type="ARBA" id="ARBA00022989"/>
    </source>
</evidence>
<dbReference type="PANTHER" id="PTHR21137:SF35">
    <property type="entry name" value="ODORANT RECEPTOR 19A-RELATED"/>
    <property type="match status" value="1"/>
</dbReference>